<dbReference type="VEuPathDB" id="FungiDB:JI435_063570"/>
<dbReference type="SUPFAM" id="SSF52540">
    <property type="entry name" value="P-loop containing nucleoside triphosphate hydrolases"/>
    <property type="match status" value="1"/>
</dbReference>
<gene>
    <name evidence="4" type="ORF">JI435_063570</name>
</gene>
<dbReference type="Proteomes" id="UP000663193">
    <property type="component" value="Chromosome 9"/>
</dbReference>
<accession>A0A7U2F609</accession>
<sequence>MVAVAEQGCKAAELSSLEHPTDTLLSLVSAIANFIAIRREFHKTALSVPTDFPVKMEALAAVSLAGNILQFIHTTKELLLISHQLSESGAKSENIELEIIAKSLRARVERLDVPRTAVTTHRRGSNDSLESLAVKCKEIVDEILAVLVKLKLENDSSKWEGLHQALRAKWHEREIDALRKRLNDIGQAVNVCLAEEGTATTHELLDYLIGKNRALEISRAQELKELRAFFDEALADNREKLLDEGRLANQMHKTVSWGLSYSAEQLILSKLHFNRLDDRYSSISTAHRNTLSWLFESEEGCGQDIRVTTFGAWLQSDHDLYWISGRPGSGKSTLMKFLCDHPSTAKHLKTWAGDEVIVAEYFFWNAGKNELQKSQEGLVRSLLYQVLRKCPDNIRLVFPGAWRLYKGNGDVEPHSTDSTLATEVPLDMRGLLNALKHTCAFLEQSDRRLCFFIDGLDEYVGATVDVIELTAVLRKLPNVKLCISSRQWNEFEDAYGESRSTKLYMQDFNSKDINAYIDDVLKNDHNYQELEDQEVQGEALIEEIVAAANGVFLWVVLVVRSFQEGLRQGDSITRLRNRLRELPTNLEEYFERILFHDVQKTYRDQAAQMFLVALAAKENLPLMAYWFLDEQELPTERQELKAQQTSKRHRAAKKRLIASCKGLLEPYFQSTVDENESLPSSVLFQQRVDFLHRTVRDYLALPTTDIKHWASANFDANEAICRVLYAQIMTAPQSREYGPQISALYQIFAFHANIAQNSHTYCESIKALNGNLEVVLSEYGVAVERDLGTGGSAAEICDAETPVLVVSPMPKENKHSISTLKVWTSKLKWRRSKGTGNEKQS</sequence>
<organism evidence="4 5">
    <name type="scientific">Phaeosphaeria nodorum (strain SN15 / ATCC MYA-4574 / FGSC 10173)</name>
    <name type="common">Glume blotch fungus</name>
    <name type="synonym">Parastagonospora nodorum</name>
    <dbReference type="NCBI Taxonomy" id="321614"/>
    <lineage>
        <taxon>Eukaryota</taxon>
        <taxon>Fungi</taxon>
        <taxon>Dikarya</taxon>
        <taxon>Ascomycota</taxon>
        <taxon>Pezizomycotina</taxon>
        <taxon>Dothideomycetes</taxon>
        <taxon>Pleosporomycetidae</taxon>
        <taxon>Pleosporales</taxon>
        <taxon>Pleosporineae</taxon>
        <taxon>Phaeosphaeriaceae</taxon>
        <taxon>Parastagonospora</taxon>
    </lineage>
</organism>
<dbReference type="InterPro" id="IPR027417">
    <property type="entry name" value="P-loop_NTPase"/>
</dbReference>
<protein>
    <recommendedName>
        <fullName evidence="6">NACHT domain-containing protein</fullName>
    </recommendedName>
</protein>
<evidence type="ECO:0000256" key="1">
    <source>
        <dbReference type="ARBA" id="ARBA00022737"/>
    </source>
</evidence>
<dbReference type="EMBL" id="CP069031">
    <property type="protein sequence ID" value="QRC99007.1"/>
    <property type="molecule type" value="Genomic_DNA"/>
</dbReference>
<dbReference type="AlphaFoldDB" id="A0A7U2F609"/>
<dbReference type="OMA" id="TAKACDE"/>
<dbReference type="InterPro" id="IPR056884">
    <property type="entry name" value="NPHP3-like_N"/>
</dbReference>
<keyword evidence="1" id="KW-0677">Repeat</keyword>
<evidence type="ECO:0000259" key="3">
    <source>
        <dbReference type="Pfam" id="PF25053"/>
    </source>
</evidence>
<dbReference type="OrthoDB" id="443402at2759"/>
<dbReference type="PANTHER" id="PTHR10039">
    <property type="entry name" value="AMELOGENIN"/>
    <property type="match status" value="1"/>
</dbReference>
<evidence type="ECO:0000259" key="2">
    <source>
        <dbReference type="Pfam" id="PF24883"/>
    </source>
</evidence>
<evidence type="ECO:0008006" key="6">
    <source>
        <dbReference type="Google" id="ProtNLM"/>
    </source>
</evidence>
<evidence type="ECO:0000313" key="4">
    <source>
        <dbReference type="EMBL" id="QRC99007.1"/>
    </source>
</evidence>
<dbReference type="InterPro" id="IPR056693">
    <property type="entry name" value="DUF7791"/>
</dbReference>
<feature type="domain" description="DUF7791" evidence="3">
    <location>
        <begin position="598"/>
        <end position="735"/>
    </location>
</feature>
<dbReference type="Pfam" id="PF25053">
    <property type="entry name" value="DUF7791"/>
    <property type="match status" value="1"/>
</dbReference>
<reference evidence="5" key="1">
    <citation type="journal article" date="2021" name="BMC Genomics">
        <title>Chromosome-level genome assembly and manually-curated proteome of model necrotroph Parastagonospora nodorum Sn15 reveals a genome-wide trove of candidate effector homologs, and redundancy of virulence-related functions within an accessory chromosome.</title>
        <authorList>
            <person name="Bertazzoni S."/>
            <person name="Jones D.A.B."/>
            <person name="Phan H.T."/>
            <person name="Tan K.-C."/>
            <person name="Hane J.K."/>
        </authorList>
    </citation>
    <scope>NUCLEOTIDE SEQUENCE [LARGE SCALE GENOMIC DNA]</scope>
    <source>
        <strain evidence="5">SN15 / ATCC MYA-4574 / FGSC 10173)</strain>
    </source>
</reference>
<name>A0A7U2F609_PHANO</name>
<feature type="domain" description="Nephrocystin 3-like N-terminal" evidence="2">
    <location>
        <begin position="308"/>
        <end position="486"/>
    </location>
</feature>
<evidence type="ECO:0000313" key="5">
    <source>
        <dbReference type="Proteomes" id="UP000663193"/>
    </source>
</evidence>
<dbReference type="Gene3D" id="3.40.50.300">
    <property type="entry name" value="P-loop containing nucleotide triphosphate hydrolases"/>
    <property type="match status" value="1"/>
</dbReference>
<keyword evidence="5" id="KW-1185">Reference proteome</keyword>
<proteinExistence type="predicted"/>
<dbReference type="PANTHER" id="PTHR10039:SF5">
    <property type="entry name" value="NACHT DOMAIN-CONTAINING PROTEIN"/>
    <property type="match status" value="1"/>
</dbReference>
<dbReference type="Pfam" id="PF24883">
    <property type="entry name" value="NPHP3_N"/>
    <property type="match status" value="1"/>
</dbReference>